<evidence type="ECO:0000313" key="3">
    <source>
        <dbReference type="Proteomes" id="UP001354989"/>
    </source>
</evidence>
<keyword evidence="1" id="KW-0732">Signal</keyword>
<evidence type="ECO:0008006" key="4">
    <source>
        <dbReference type="Google" id="ProtNLM"/>
    </source>
</evidence>
<evidence type="ECO:0000313" key="2">
    <source>
        <dbReference type="EMBL" id="BDC99390.1"/>
    </source>
</evidence>
<feature type="signal peptide" evidence="1">
    <location>
        <begin position="1"/>
        <end position="19"/>
    </location>
</feature>
<proteinExistence type="predicted"/>
<name>A0ABM7VEL4_9BACT</name>
<sequence length="116" mass="13406">MKKLAFFLCFCLMGMMAQAQIISTQVKMTILDKNGNPVEGAKVTLYNNEADYTKNINPIQETQVSDQKGRVTFKKLDTKRYYVRAEKGEMSNQWGADYIEKLIHHRINKVNVIIED</sequence>
<feature type="chain" id="PRO_5045234461" description="Carboxypeptidase regulatory-like domain-containing protein" evidence="1">
    <location>
        <begin position="20"/>
        <end position="116"/>
    </location>
</feature>
<keyword evidence="3" id="KW-1185">Reference proteome</keyword>
<accession>A0ABM7VEL4</accession>
<dbReference type="SUPFAM" id="SSF49478">
    <property type="entry name" value="Cna protein B-type domain"/>
    <property type="match status" value="1"/>
</dbReference>
<dbReference type="Gene3D" id="2.60.40.10">
    <property type="entry name" value="Immunoglobulins"/>
    <property type="match status" value="1"/>
</dbReference>
<organism evidence="2 3">
    <name type="scientific">Persicobacter psychrovividus</name>
    <dbReference type="NCBI Taxonomy" id="387638"/>
    <lineage>
        <taxon>Bacteria</taxon>
        <taxon>Pseudomonadati</taxon>
        <taxon>Bacteroidota</taxon>
        <taxon>Cytophagia</taxon>
        <taxon>Cytophagales</taxon>
        <taxon>Persicobacteraceae</taxon>
        <taxon>Persicobacter</taxon>
    </lineage>
</organism>
<dbReference type="Pfam" id="PF13620">
    <property type="entry name" value="CarboxypepD_reg"/>
    <property type="match status" value="1"/>
</dbReference>
<dbReference type="EMBL" id="AP025292">
    <property type="protein sequence ID" value="BDC99390.1"/>
    <property type="molecule type" value="Genomic_DNA"/>
</dbReference>
<evidence type="ECO:0000256" key="1">
    <source>
        <dbReference type="SAM" id="SignalP"/>
    </source>
</evidence>
<dbReference type="RefSeq" id="WP_332919085.1">
    <property type="nucleotide sequence ID" value="NZ_AP025292.1"/>
</dbReference>
<reference evidence="2 3" key="1">
    <citation type="submission" date="2021-12" db="EMBL/GenBank/DDBJ databases">
        <title>Genome sequencing of bacteria with rrn-lacking chromosome and rrn-plasmid.</title>
        <authorList>
            <person name="Anda M."/>
            <person name="Iwasaki W."/>
        </authorList>
    </citation>
    <scope>NUCLEOTIDE SEQUENCE [LARGE SCALE GENOMIC DNA]</scope>
    <source>
        <strain evidence="2 3">NBRC 101262</strain>
    </source>
</reference>
<protein>
    <recommendedName>
        <fullName evidence="4">Carboxypeptidase regulatory-like domain-containing protein</fullName>
    </recommendedName>
</protein>
<dbReference type="Proteomes" id="UP001354989">
    <property type="component" value="Chromosome"/>
</dbReference>
<dbReference type="InterPro" id="IPR013783">
    <property type="entry name" value="Ig-like_fold"/>
</dbReference>
<gene>
    <name evidence="2" type="ORF">PEPS_16710</name>
</gene>